<evidence type="ECO:0000256" key="1">
    <source>
        <dbReference type="ARBA" id="ARBA00004123"/>
    </source>
</evidence>
<keyword evidence="8" id="KW-0156">Chromatin regulator</keyword>
<dbReference type="InterPro" id="IPR011011">
    <property type="entry name" value="Znf_FYVE_PHD"/>
</dbReference>
<evidence type="ECO:0000256" key="12">
    <source>
        <dbReference type="SAM" id="Coils"/>
    </source>
</evidence>
<feature type="compositionally biased region" description="Basic and acidic residues" evidence="13">
    <location>
        <begin position="946"/>
        <end position="984"/>
    </location>
</feature>
<accession>A0A8R1UPH7</accession>
<dbReference type="InterPro" id="IPR001214">
    <property type="entry name" value="SET_dom"/>
</dbReference>
<evidence type="ECO:0000256" key="5">
    <source>
        <dbReference type="ARBA" id="ARBA00022723"/>
    </source>
</evidence>
<accession>A0A2A6BLP4</accession>
<feature type="coiled-coil region" evidence="12">
    <location>
        <begin position="105"/>
        <end position="153"/>
    </location>
</feature>
<dbReference type="GO" id="GO:0034967">
    <property type="term" value="C:Set3 complex"/>
    <property type="evidence" value="ECO:0000318"/>
    <property type="project" value="GO_Central"/>
</dbReference>
<feature type="compositionally biased region" description="Pro residues" evidence="13">
    <location>
        <begin position="43"/>
        <end position="53"/>
    </location>
</feature>
<dbReference type="Gene3D" id="3.30.40.10">
    <property type="entry name" value="Zinc/RING finger domain, C3HC4 (zinc finger)"/>
    <property type="match status" value="1"/>
</dbReference>
<dbReference type="GO" id="GO:0008270">
    <property type="term" value="F:zinc ion binding"/>
    <property type="evidence" value="ECO:0007669"/>
    <property type="project" value="UniProtKB-KW"/>
</dbReference>
<evidence type="ECO:0000256" key="8">
    <source>
        <dbReference type="ARBA" id="ARBA00022853"/>
    </source>
</evidence>
<dbReference type="Proteomes" id="UP000005239">
    <property type="component" value="Unassembled WGS sequence"/>
</dbReference>
<organism evidence="14 15">
    <name type="scientific">Pristionchus pacificus</name>
    <name type="common">Parasitic nematode worm</name>
    <dbReference type="NCBI Taxonomy" id="54126"/>
    <lineage>
        <taxon>Eukaryota</taxon>
        <taxon>Metazoa</taxon>
        <taxon>Ecdysozoa</taxon>
        <taxon>Nematoda</taxon>
        <taxon>Chromadorea</taxon>
        <taxon>Rhabditida</taxon>
        <taxon>Rhabditina</taxon>
        <taxon>Diplogasteromorpha</taxon>
        <taxon>Diplogasteroidea</taxon>
        <taxon>Neodiplogasteridae</taxon>
        <taxon>Pristionchus</taxon>
    </lineage>
</organism>
<dbReference type="GO" id="GO:0006325">
    <property type="term" value="P:chromatin organization"/>
    <property type="evidence" value="ECO:0007669"/>
    <property type="project" value="UniProtKB-KW"/>
</dbReference>
<feature type="region of interest" description="Disordered" evidence="13">
    <location>
        <begin position="881"/>
        <end position="984"/>
    </location>
</feature>
<feature type="region of interest" description="Disordered" evidence="13">
    <location>
        <begin position="544"/>
        <end position="588"/>
    </location>
</feature>
<proteinExistence type="inferred from homology"/>
<feature type="region of interest" description="Disordered" evidence="13">
    <location>
        <begin position="1438"/>
        <end position="1499"/>
    </location>
</feature>
<dbReference type="InterPro" id="IPR001965">
    <property type="entry name" value="Znf_PHD"/>
</dbReference>
<keyword evidence="6" id="KW-0863">Zinc-finger</keyword>
<evidence type="ECO:0000256" key="10">
    <source>
        <dbReference type="ARBA" id="ARBA00023242"/>
    </source>
</evidence>
<dbReference type="SUPFAM" id="SSF57903">
    <property type="entry name" value="FYVE/PHD zinc finger"/>
    <property type="match status" value="1"/>
</dbReference>
<feature type="compositionally biased region" description="Basic and acidic residues" evidence="13">
    <location>
        <begin position="1454"/>
        <end position="1465"/>
    </location>
</feature>
<evidence type="ECO:0000256" key="2">
    <source>
        <dbReference type="ARBA" id="ARBA00022603"/>
    </source>
</evidence>
<protein>
    <submittedName>
        <fullName evidence="14">PHD finger motif containing protein</fullName>
    </submittedName>
</protein>
<keyword evidence="3" id="KW-0808">Transferase</keyword>
<sequence>MSEGSASGLRKAKTEVIVLDEDEPPPCQQQPAAKKLKLEGEPFLPPPPPPPPDELVDLQQKLLKKEEMFQRACRAAREAELRAERAETLLDSKQGIRQDSNQELDSELEKRLDELSIQLAEARRRESESTRENDTLKLELIRLRRRCEAANRVASVSPPTTHAAPKDGIAAAASSRELETARENAALKAELEITAGRLAESKEASELARLKDVIKRGLGGRLMPIERGIRRHPINILEPYRPSAKDSFTLDSAIAHIQAKKNLASDNGRRTYHMYYPDKAVDELECRVCSVTRGKRIKRMHIIYHFLSAKHLDKMRACKAAVSLPAVMYWLQQLQAAADTAAVGEAACAAAAANMIVPAGAQPAAAATSTAAAAATDGLAAAAAGKGWMTGQFRVFAIKMTRIMSVRTPKVKSAGISKALLTPEWIRQWRMENDASSGSSSDGSESEEDWELSCICRLKEDNGETVVQCDECKLRWEHVDCIFPRTRTVPAGPYLCHVCDPRPTELSREQARAYQEDRAPPPWEISCICGQKEEDGEDMARAYQDEVQKKRKKRKAAGGGGRRRRPSRSSRSAALNAKKSPDGLISSSDLRKAEKIASANSSSYREIRNCEYSEQARGLISNDRSPLLRRANADSVALIRDKPRAGEMIMEPNVFGLVTTEEVREEAYIAELVGHMITEQECLHRDLAPGSLNDHTFLIENGAGKVIIDARQCGNFAKCLRRSCKPNAVLEPILCGTQIHIMIKATQKLKLHDEVSIPLEEGWKAKPRPAQGCGCNKSNKKRGKSCELEQFFKRETIFSDDISSSSREALPVNGIAHKPVLGTASRARSLGAATSVSTSSDCFGGEPPSLDCHADAAGELHEPQAPADEAIDRPLRRSSRFAAQAANEQPAVEKGGKRKERTPKKRELTTSLNEESMDEQPAEKTVRVDESMPDPPSPSTPSSAAGDKDMSQGARREAELRAERAESLLDVKSSREDSSDLDKELEKRLAPLTVQLDEARRNADKFARENDSLKVKLVKLESRVKDKDSVIKYESGKKLRNQQDKITKVKVELDTAEIAAQAPTANELNLAQENAALKEELKAAAAKSADEIAALNNKLDMAEEMEKIVNDKDDALTQENRLLKKQLREMKKRGGKGQEEMKSREDRKLQAAIERIERQSKKSGSKKEGEIISGEEKKDRNEKKGEVATKSFMTRADSSNIASSSRKSRPANGITRKKIANDDSIGEQSVAKKYLNGETNDPCAERKRNRLPISSSVVQKPQHPSALRTVKSDDNGAGAAHHACPQPKPVPYKDATQPKKSGRPTKNEHACKLVGVRLMARAMVKAEMQGHHVNMQSQQLIHEQGMHPIQDHSVHLRGAAPIVTPDSGQKITPRGRPTIGLRRDIPDDGTSAYSMMNTQQGIPPSKPISTKKTAEDTRTREMMKAAQNALAPSSAIISGMSVQPPLPSHPSPPHLHDPPPSHHDSLVLPPHNRPQRQKIVNYDSTREQSVAESPERLSKKREMAIVDSGESIQGQQMGKRARVDEDEMNGFGACFVLLSAIAALTRGQSRFLGPADSRSMPDLSLPSADAPSAIIAAPPPPSTPNASAEMEKLREELAKSQDMFQRACRAAKEAKLRAQRAETLLDTKPPREIADWNGMENELEKRLAEITTRLEEARRKIDEGHAKEEDLTRANDSLTMELVRSRNREEVASRTLENLSVQITAVKAQLETAATAGVAAAKEIAALKKSLATSRRLEEVANDKNDVLTRENLLLKEALAEEREEDT</sequence>
<feature type="compositionally biased region" description="Pro residues" evidence="13">
    <location>
        <begin position="1444"/>
        <end position="1453"/>
    </location>
</feature>
<evidence type="ECO:0000313" key="14">
    <source>
        <dbReference type="EnsemblMetazoa" id="PPA35934.1"/>
    </source>
</evidence>
<keyword evidence="5" id="KW-0479">Metal-binding</keyword>
<feature type="region of interest" description="Disordered" evidence="13">
    <location>
        <begin position="1112"/>
        <end position="1308"/>
    </location>
</feature>
<feature type="coiled-coil region" evidence="12">
    <location>
        <begin position="1640"/>
        <end position="1674"/>
    </location>
</feature>
<evidence type="ECO:0000313" key="15">
    <source>
        <dbReference type="Proteomes" id="UP000005239"/>
    </source>
</evidence>
<dbReference type="OrthoDB" id="1928087at2759"/>
<feature type="compositionally biased region" description="Basic and acidic residues" evidence="13">
    <location>
        <begin position="1136"/>
        <end position="1187"/>
    </location>
</feature>
<dbReference type="GO" id="GO:0070210">
    <property type="term" value="C:Rpd3L-Expanded complex"/>
    <property type="evidence" value="ECO:0000318"/>
    <property type="project" value="GO_Central"/>
</dbReference>
<gene>
    <name evidence="14" type="primary">WBGene00274303</name>
</gene>
<keyword evidence="9 12" id="KW-0175">Coiled coil</keyword>
<dbReference type="GO" id="GO:0032259">
    <property type="term" value="P:methylation"/>
    <property type="evidence" value="ECO:0007669"/>
    <property type="project" value="UniProtKB-KW"/>
</dbReference>
<evidence type="ECO:0000256" key="3">
    <source>
        <dbReference type="ARBA" id="ARBA00022679"/>
    </source>
</evidence>
<dbReference type="CDD" id="cd15489">
    <property type="entry name" value="PHD_SF"/>
    <property type="match status" value="1"/>
</dbReference>
<feature type="compositionally biased region" description="Low complexity" evidence="13">
    <location>
        <begin position="569"/>
        <end position="578"/>
    </location>
</feature>
<dbReference type="FunFam" id="2.170.270.10:FF:000096">
    <property type="entry name" value="Histone-lysine N-methyltransferase set-26"/>
    <property type="match status" value="1"/>
</dbReference>
<dbReference type="GO" id="GO:0006355">
    <property type="term" value="P:regulation of DNA-templated transcription"/>
    <property type="evidence" value="ECO:0000318"/>
    <property type="project" value="GO_Central"/>
</dbReference>
<dbReference type="InterPro" id="IPR046341">
    <property type="entry name" value="SET_dom_sf"/>
</dbReference>
<dbReference type="InterPro" id="IPR013083">
    <property type="entry name" value="Znf_RING/FYVE/PHD"/>
</dbReference>
<evidence type="ECO:0000256" key="13">
    <source>
        <dbReference type="SAM" id="MobiDB-lite"/>
    </source>
</evidence>
<reference evidence="15" key="1">
    <citation type="journal article" date="2008" name="Nat. Genet.">
        <title>The Pristionchus pacificus genome provides a unique perspective on nematode lifestyle and parasitism.</title>
        <authorList>
            <person name="Dieterich C."/>
            <person name="Clifton S.W."/>
            <person name="Schuster L.N."/>
            <person name="Chinwalla A."/>
            <person name="Delehaunty K."/>
            <person name="Dinkelacker I."/>
            <person name="Fulton L."/>
            <person name="Fulton R."/>
            <person name="Godfrey J."/>
            <person name="Minx P."/>
            <person name="Mitreva M."/>
            <person name="Roeseler W."/>
            <person name="Tian H."/>
            <person name="Witte H."/>
            <person name="Yang S.P."/>
            <person name="Wilson R.K."/>
            <person name="Sommer R.J."/>
        </authorList>
    </citation>
    <scope>NUCLEOTIDE SEQUENCE [LARGE SCALE GENOMIC DNA]</scope>
    <source>
        <strain evidence="15">PS312</strain>
    </source>
</reference>
<dbReference type="EnsemblMetazoa" id="PPA35934.1">
    <property type="protein sequence ID" value="PPA35934.1"/>
    <property type="gene ID" value="WBGene00274303"/>
</dbReference>
<name>A0A2A6BLP4_PRIPA</name>
<evidence type="ECO:0000256" key="9">
    <source>
        <dbReference type="ARBA" id="ARBA00023054"/>
    </source>
</evidence>
<comment type="subcellular location">
    <subcellularLocation>
        <location evidence="1">Nucleus</location>
    </subcellularLocation>
</comment>
<dbReference type="SMART" id="SM00249">
    <property type="entry name" value="PHD"/>
    <property type="match status" value="1"/>
</dbReference>
<dbReference type="GO" id="GO:0008168">
    <property type="term" value="F:methyltransferase activity"/>
    <property type="evidence" value="ECO:0007669"/>
    <property type="project" value="UniProtKB-KW"/>
</dbReference>
<evidence type="ECO:0000256" key="7">
    <source>
        <dbReference type="ARBA" id="ARBA00022833"/>
    </source>
</evidence>
<keyword evidence="2" id="KW-0489">Methyltransferase</keyword>
<feature type="compositionally biased region" description="Basic and acidic residues" evidence="13">
    <location>
        <begin position="921"/>
        <end position="930"/>
    </location>
</feature>
<evidence type="ECO:0000256" key="11">
    <source>
        <dbReference type="ARBA" id="ARBA00060998"/>
    </source>
</evidence>
<feature type="compositionally biased region" description="Basic residues" evidence="13">
    <location>
        <begin position="549"/>
        <end position="568"/>
    </location>
</feature>
<keyword evidence="15" id="KW-1185">Reference proteome</keyword>
<feature type="region of interest" description="Disordered" evidence="13">
    <location>
        <begin position="1"/>
        <end position="53"/>
    </location>
</feature>
<keyword evidence="4" id="KW-0949">S-adenosyl-L-methionine</keyword>
<comment type="similarity">
    <text evidence="11">Belongs to the class V-like SAM-binding methyltransferase superfamily.</text>
</comment>
<keyword evidence="7" id="KW-0862">Zinc</keyword>
<dbReference type="PANTHER" id="PTHR46462">
    <property type="entry name" value="UPSET, ISOFORM A"/>
    <property type="match status" value="1"/>
</dbReference>
<dbReference type="SUPFAM" id="SSF82199">
    <property type="entry name" value="SET domain"/>
    <property type="match status" value="1"/>
</dbReference>
<reference evidence="14" key="2">
    <citation type="submission" date="2022-06" db="UniProtKB">
        <authorList>
            <consortium name="EnsemblMetazoa"/>
        </authorList>
    </citation>
    <scope>IDENTIFICATION</scope>
    <source>
        <strain evidence="14">PS312</strain>
    </source>
</reference>
<dbReference type="Gene3D" id="2.170.270.10">
    <property type="entry name" value="SET domain"/>
    <property type="match status" value="1"/>
</dbReference>
<keyword evidence="10" id="KW-0539">Nucleus</keyword>
<dbReference type="SMART" id="SM00317">
    <property type="entry name" value="SET"/>
    <property type="match status" value="1"/>
</dbReference>
<dbReference type="PANTHER" id="PTHR46462:SF3">
    <property type="entry name" value="UPSET, ISOFORM A"/>
    <property type="match status" value="1"/>
</dbReference>
<evidence type="ECO:0000256" key="6">
    <source>
        <dbReference type="ARBA" id="ARBA00022771"/>
    </source>
</evidence>
<feature type="region of interest" description="Disordered" evidence="13">
    <location>
        <begin position="1362"/>
        <end position="1384"/>
    </location>
</feature>
<evidence type="ECO:0000256" key="4">
    <source>
        <dbReference type="ARBA" id="ARBA00022691"/>
    </source>
</evidence>
<dbReference type="Pfam" id="PF00856">
    <property type="entry name" value="SET"/>
    <property type="match status" value="1"/>
</dbReference>